<dbReference type="SUPFAM" id="SSF53474">
    <property type="entry name" value="alpha/beta-Hydrolases"/>
    <property type="match status" value="1"/>
</dbReference>
<keyword evidence="3" id="KW-1185">Reference proteome</keyword>
<gene>
    <name evidence="2" type="ORF">NFI88_08365</name>
</gene>
<sequence length="306" mass="33513">MASASAEHRSGIADTASLRIGFHEAGPADGFPVLLLHGWPYGPRIFDPVLPALAAAGLRVIVPAARGFANTRFRDDDVLRSGQQAALGRDLLEFMDALGIERAVLAGYDWGNRAASVVSAIWPERVAAFVSSPGYAILNTHALAEQPGDPAQLRQAWYRFVLNTPQGEIVLRDQREALARQCWEAWSPRWQVPEDLFRDTVRALDNPDWAATSLHCYRYWYGNAPGDPALEELEARLRSKPAVTVPTIVLAGDSNSLYPTDKVRESLSFLRGHHEFRLLDGIGHCTPAEAPDAFIQAVADAVRLAG</sequence>
<dbReference type="InterPro" id="IPR029058">
    <property type="entry name" value="AB_hydrolase_fold"/>
</dbReference>
<feature type="domain" description="AB hydrolase-1" evidence="1">
    <location>
        <begin position="32"/>
        <end position="289"/>
    </location>
</feature>
<dbReference type="GO" id="GO:0016787">
    <property type="term" value="F:hydrolase activity"/>
    <property type="evidence" value="ECO:0007669"/>
    <property type="project" value="UniProtKB-KW"/>
</dbReference>
<evidence type="ECO:0000313" key="2">
    <source>
        <dbReference type="EMBL" id="MCQ8240847.1"/>
    </source>
</evidence>
<dbReference type="Proteomes" id="UP001524547">
    <property type="component" value="Unassembled WGS sequence"/>
</dbReference>
<dbReference type="EMBL" id="JAMZEJ010000004">
    <property type="protein sequence ID" value="MCQ8240847.1"/>
    <property type="molecule type" value="Genomic_DNA"/>
</dbReference>
<dbReference type="RefSeq" id="WP_422919576.1">
    <property type="nucleotide sequence ID" value="NZ_JAMZEJ010000004.1"/>
</dbReference>
<keyword evidence="2" id="KW-0378">Hydrolase</keyword>
<dbReference type="Pfam" id="PF00561">
    <property type="entry name" value="Abhydrolase_1"/>
    <property type="match status" value="1"/>
</dbReference>
<proteinExistence type="predicted"/>
<reference evidence="2 3" key="1">
    <citation type="submission" date="2022-06" db="EMBL/GenBank/DDBJ databases">
        <title>Rhizosaccharibacter gen. nov. sp. nov. KSS12, endophytic bacteria isolated from sugarcane.</title>
        <authorList>
            <person name="Pitiwittayakul N."/>
        </authorList>
    </citation>
    <scope>NUCLEOTIDE SEQUENCE [LARGE SCALE GENOMIC DNA]</scope>
    <source>
        <strain evidence="2 3">KSS12</strain>
    </source>
</reference>
<dbReference type="PANTHER" id="PTHR43689">
    <property type="entry name" value="HYDROLASE"/>
    <property type="match status" value="1"/>
</dbReference>
<protein>
    <submittedName>
        <fullName evidence="2">Alpha/beta hydrolase</fullName>
    </submittedName>
</protein>
<name>A0ABT1VWY9_9PROT</name>
<organism evidence="2 3">
    <name type="scientific">Rhizosaccharibacter radicis</name>
    <dbReference type="NCBI Taxonomy" id="2782605"/>
    <lineage>
        <taxon>Bacteria</taxon>
        <taxon>Pseudomonadati</taxon>
        <taxon>Pseudomonadota</taxon>
        <taxon>Alphaproteobacteria</taxon>
        <taxon>Acetobacterales</taxon>
        <taxon>Acetobacteraceae</taxon>
        <taxon>Rhizosaccharibacter</taxon>
    </lineage>
</organism>
<accession>A0ABT1VWY9</accession>
<comment type="caution">
    <text evidence="2">The sequence shown here is derived from an EMBL/GenBank/DDBJ whole genome shotgun (WGS) entry which is preliminary data.</text>
</comment>
<evidence type="ECO:0000313" key="3">
    <source>
        <dbReference type="Proteomes" id="UP001524547"/>
    </source>
</evidence>
<dbReference type="PRINTS" id="PR00412">
    <property type="entry name" value="EPOXHYDRLASE"/>
</dbReference>
<dbReference type="PANTHER" id="PTHR43689:SF8">
    <property type="entry name" value="ALPHA_BETA-HYDROLASES SUPERFAMILY PROTEIN"/>
    <property type="match status" value="1"/>
</dbReference>
<dbReference type="Gene3D" id="3.40.50.1820">
    <property type="entry name" value="alpha/beta hydrolase"/>
    <property type="match status" value="1"/>
</dbReference>
<evidence type="ECO:0000259" key="1">
    <source>
        <dbReference type="Pfam" id="PF00561"/>
    </source>
</evidence>
<dbReference type="InterPro" id="IPR000073">
    <property type="entry name" value="AB_hydrolase_1"/>
</dbReference>
<dbReference type="InterPro" id="IPR000639">
    <property type="entry name" value="Epox_hydrolase-like"/>
</dbReference>